<proteinExistence type="predicted"/>
<reference evidence="2" key="1">
    <citation type="submission" date="2020-03" db="EMBL/GenBank/DDBJ databases">
        <authorList>
            <person name="Chebbi M.A."/>
            <person name="Drezen J.M."/>
        </authorList>
    </citation>
    <scope>NUCLEOTIDE SEQUENCE</scope>
    <source>
        <tissue evidence="2">Whole body</tissue>
    </source>
</reference>
<reference evidence="2" key="2">
    <citation type="submission" date="2021-04" db="EMBL/GenBank/DDBJ databases">
        <title>Genome-wide patterns of bracovirus chromosomal integration into multiple host tissues during parasitism.</title>
        <authorList>
            <person name="Chebbi M.A.C."/>
        </authorList>
    </citation>
    <scope>NUCLEOTIDE SEQUENCE</scope>
    <source>
        <tissue evidence="2">Whole body</tissue>
    </source>
</reference>
<dbReference type="Proteomes" id="UP000729913">
    <property type="component" value="Unassembled WGS sequence"/>
</dbReference>
<evidence type="ECO:0000313" key="2">
    <source>
        <dbReference type="EMBL" id="KAG8039115.1"/>
    </source>
</evidence>
<organism evidence="2 3">
    <name type="scientific">Cotesia typhae</name>
    <dbReference type="NCBI Taxonomy" id="2053667"/>
    <lineage>
        <taxon>Eukaryota</taxon>
        <taxon>Metazoa</taxon>
        <taxon>Ecdysozoa</taxon>
        <taxon>Arthropoda</taxon>
        <taxon>Hexapoda</taxon>
        <taxon>Insecta</taxon>
        <taxon>Pterygota</taxon>
        <taxon>Neoptera</taxon>
        <taxon>Endopterygota</taxon>
        <taxon>Hymenoptera</taxon>
        <taxon>Apocrita</taxon>
        <taxon>Ichneumonoidea</taxon>
        <taxon>Braconidae</taxon>
        <taxon>Microgastrinae</taxon>
        <taxon>Cotesia</taxon>
    </lineage>
</organism>
<keyword evidence="3" id="KW-1185">Reference proteome</keyword>
<feature type="compositionally biased region" description="Polar residues" evidence="1">
    <location>
        <begin position="1"/>
        <end position="30"/>
    </location>
</feature>
<feature type="region of interest" description="Disordered" evidence="1">
    <location>
        <begin position="1"/>
        <end position="32"/>
    </location>
</feature>
<gene>
    <name evidence="2" type="ORF">G9C98_003422</name>
</gene>
<evidence type="ECO:0000313" key="3">
    <source>
        <dbReference type="Proteomes" id="UP000729913"/>
    </source>
</evidence>
<evidence type="ECO:0000256" key="1">
    <source>
        <dbReference type="SAM" id="MobiDB-lite"/>
    </source>
</evidence>
<accession>A0A8J5R1Q5</accession>
<dbReference type="EMBL" id="JAAOIC020000039">
    <property type="protein sequence ID" value="KAG8039115.1"/>
    <property type="molecule type" value="Genomic_DNA"/>
</dbReference>
<comment type="caution">
    <text evidence="2">The sequence shown here is derived from an EMBL/GenBank/DDBJ whole genome shotgun (WGS) entry which is preliminary data.</text>
</comment>
<dbReference type="AlphaFoldDB" id="A0A8J5R1Q5"/>
<sequence>MSSHTTNKKISMTLSRSWSLRAMTQTPNTKNSKKIKCVPWTCWQHTTSRRQTARRTKTKSVTCSPKPRCCTLLLTK</sequence>
<name>A0A8J5R1Q5_9HYME</name>
<protein>
    <submittedName>
        <fullName evidence="2">Uncharacterized protein</fullName>
    </submittedName>
</protein>